<keyword evidence="4" id="KW-0560">Oxidoreductase</keyword>
<dbReference type="GO" id="GO:0046872">
    <property type="term" value="F:metal ion binding"/>
    <property type="evidence" value="ECO:0007669"/>
    <property type="project" value="UniProtKB-KW"/>
</dbReference>
<comment type="catalytic activity">
    <reaction evidence="11">
        <text>[(1-&gt;4)-beta-D-glucosyl]n+m + reduced acceptor + O2 = 4-dehydro-beta-D-glucosyl-[(1-&gt;4)-beta-D-glucosyl]n-1 + [(1-&gt;4)-beta-D-glucosyl]m + acceptor + H2O.</text>
        <dbReference type="EC" id="1.14.99.56"/>
    </reaction>
</comment>
<dbReference type="OrthoDB" id="4849160at2759"/>
<accession>A0A5C3MPX9</accession>
<evidence type="ECO:0000256" key="5">
    <source>
        <dbReference type="ARBA" id="ARBA00023008"/>
    </source>
</evidence>
<dbReference type="STRING" id="5364.A0A5C3MPX9"/>
<keyword evidence="2" id="KW-0479">Metal-binding</keyword>
<comment type="similarity">
    <text evidence="10">Belongs to the polysaccharide monooxygenase AA9 family.</text>
</comment>
<keyword evidence="8" id="KW-0119">Carbohydrate metabolism</keyword>
<name>A0A5C3MPX9_9AGAM</name>
<evidence type="ECO:0000259" key="14">
    <source>
        <dbReference type="Pfam" id="PF03443"/>
    </source>
</evidence>
<comment type="cofactor">
    <cofactor evidence="1">
        <name>Cu(2+)</name>
        <dbReference type="ChEBI" id="CHEBI:29036"/>
    </cofactor>
</comment>
<evidence type="ECO:0000313" key="15">
    <source>
        <dbReference type="EMBL" id="TFK47442.1"/>
    </source>
</evidence>
<protein>
    <recommendedName>
        <fullName evidence="12">lytic cellulose monooxygenase (C4-dehydrogenating)</fullName>
        <ecNumber evidence="12">1.14.99.56</ecNumber>
    </recommendedName>
</protein>
<dbReference type="CDD" id="cd21175">
    <property type="entry name" value="LPMO_AA9"/>
    <property type="match status" value="1"/>
</dbReference>
<proteinExistence type="inferred from homology"/>
<evidence type="ECO:0000256" key="13">
    <source>
        <dbReference type="SAM" id="SignalP"/>
    </source>
</evidence>
<keyword evidence="6" id="KW-0503">Monooxygenase</keyword>
<feature type="domain" description="Auxiliary Activity family 9 catalytic" evidence="14">
    <location>
        <begin position="21"/>
        <end position="239"/>
    </location>
</feature>
<reference evidence="15 16" key="1">
    <citation type="journal article" date="2019" name="Nat. Ecol. Evol.">
        <title>Megaphylogeny resolves global patterns of mushroom evolution.</title>
        <authorList>
            <person name="Varga T."/>
            <person name="Krizsan K."/>
            <person name="Foldi C."/>
            <person name="Dima B."/>
            <person name="Sanchez-Garcia M."/>
            <person name="Sanchez-Ramirez S."/>
            <person name="Szollosi G.J."/>
            <person name="Szarkandi J.G."/>
            <person name="Papp V."/>
            <person name="Albert L."/>
            <person name="Andreopoulos W."/>
            <person name="Angelini C."/>
            <person name="Antonin V."/>
            <person name="Barry K.W."/>
            <person name="Bougher N.L."/>
            <person name="Buchanan P."/>
            <person name="Buyck B."/>
            <person name="Bense V."/>
            <person name="Catcheside P."/>
            <person name="Chovatia M."/>
            <person name="Cooper J."/>
            <person name="Damon W."/>
            <person name="Desjardin D."/>
            <person name="Finy P."/>
            <person name="Geml J."/>
            <person name="Haridas S."/>
            <person name="Hughes K."/>
            <person name="Justo A."/>
            <person name="Karasinski D."/>
            <person name="Kautmanova I."/>
            <person name="Kiss B."/>
            <person name="Kocsube S."/>
            <person name="Kotiranta H."/>
            <person name="LaButti K.M."/>
            <person name="Lechner B.E."/>
            <person name="Liimatainen K."/>
            <person name="Lipzen A."/>
            <person name="Lukacs Z."/>
            <person name="Mihaltcheva S."/>
            <person name="Morgado L.N."/>
            <person name="Niskanen T."/>
            <person name="Noordeloos M.E."/>
            <person name="Ohm R.A."/>
            <person name="Ortiz-Santana B."/>
            <person name="Ovrebo C."/>
            <person name="Racz N."/>
            <person name="Riley R."/>
            <person name="Savchenko A."/>
            <person name="Shiryaev A."/>
            <person name="Soop K."/>
            <person name="Spirin V."/>
            <person name="Szebenyi C."/>
            <person name="Tomsovsky M."/>
            <person name="Tulloss R.E."/>
            <person name="Uehling J."/>
            <person name="Grigoriev I.V."/>
            <person name="Vagvolgyi C."/>
            <person name="Papp T."/>
            <person name="Martin F.M."/>
            <person name="Miettinen O."/>
            <person name="Hibbett D.S."/>
            <person name="Nagy L.G."/>
        </authorList>
    </citation>
    <scope>NUCLEOTIDE SEQUENCE [LARGE SCALE GENOMIC DNA]</scope>
    <source>
        <strain evidence="15 16">OMC1185</strain>
    </source>
</reference>
<evidence type="ECO:0000256" key="12">
    <source>
        <dbReference type="ARBA" id="ARBA00047174"/>
    </source>
</evidence>
<keyword evidence="9" id="KW-0624">Polysaccharide degradation</keyword>
<gene>
    <name evidence="15" type="ORF">OE88DRAFT_1738732</name>
</gene>
<organism evidence="15 16">
    <name type="scientific">Heliocybe sulcata</name>
    <dbReference type="NCBI Taxonomy" id="5364"/>
    <lineage>
        <taxon>Eukaryota</taxon>
        <taxon>Fungi</taxon>
        <taxon>Dikarya</taxon>
        <taxon>Basidiomycota</taxon>
        <taxon>Agaricomycotina</taxon>
        <taxon>Agaricomycetes</taxon>
        <taxon>Gloeophyllales</taxon>
        <taxon>Gloeophyllaceae</taxon>
        <taxon>Heliocybe</taxon>
    </lineage>
</organism>
<keyword evidence="5" id="KW-0186">Copper</keyword>
<dbReference type="PANTHER" id="PTHR33353:SF6">
    <property type="entry name" value="ENDOGLUCANASE IV"/>
    <property type="match status" value="1"/>
</dbReference>
<evidence type="ECO:0000256" key="1">
    <source>
        <dbReference type="ARBA" id="ARBA00001973"/>
    </source>
</evidence>
<keyword evidence="13" id="KW-0732">Signal</keyword>
<dbReference type="EMBL" id="ML213524">
    <property type="protein sequence ID" value="TFK47442.1"/>
    <property type="molecule type" value="Genomic_DNA"/>
</dbReference>
<evidence type="ECO:0000256" key="7">
    <source>
        <dbReference type="ARBA" id="ARBA00023157"/>
    </source>
</evidence>
<dbReference type="GO" id="GO:0004497">
    <property type="term" value="F:monooxygenase activity"/>
    <property type="evidence" value="ECO:0007669"/>
    <property type="project" value="UniProtKB-KW"/>
</dbReference>
<dbReference type="Proteomes" id="UP000305948">
    <property type="component" value="Unassembled WGS sequence"/>
</dbReference>
<evidence type="ECO:0000256" key="9">
    <source>
        <dbReference type="ARBA" id="ARBA00023326"/>
    </source>
</evidence>
<dbReference type="Gene3D" id="2.70.50.70">
    <property type="match status" value="1"/>
</dbReference>
<feature type="signal peptide" evidence="13">
    <location>
        <begin position="1"/>
        <end position="22"/>
    </location>
</feature>
<keyword evidence="7" id="KW-1015">Disulfide bond</keyword>
<evidence type="ECO:0000313" key="16">
    <source>
        <dbReference type="Proteomes" id="UP000305948"/>
    </source>
</evidence>
<dbReference type="EC" id="1.14.99.56" evidence="12"/>
<dbReference type="AlphaFoldDB" id="A0A5C3MPX9"/>
<evidence type="ECO:0000256" key="2">
    <source>
        <dbReference type="ARBA" id="ARBA00022723"/>
    </source>
</evidence>
<evidence type="ECO:0000256" key="10">
    <source>
        <dbReference type="ARBA" id="ARBA00044502"/>
    </source>
</evidence>
<feature type="chain" id="PRO_5022901472" description="lytic cellulose monooxygenase (C4-dehydrogenating)" evidence="13">
    <location>
        <begin position="23"/>
        <end position="252"/>
    </location>
</feature>
<evidence type="ECO:0000256" key="6">
    <source>
        <dbReference type="ARBA" id="ARBA00023033"/>
    </source>
</evidence>
<keyword evidence="3" id="KW-0136">Cellulose degradation</keyword>
<evidence type="ECO:0000256" key="11">
    <source>
        <dbReference type="ARBA" id="ARBA00045077"/>
    </source>
</evidence>
<evidence type="ECO:0000256" key="3">
    <source>
        <dbReference type="ARBA" id="ARBA00023001"/>
    </source>
</evidence>
<dbReference type="Pfam" id="PF03443">
    <property type="entry name" value="AA9"/>
    <property type="match status" value="1"/>
</dbReference>
<dbReference type="PANTHER" id="PTHR33353">
    <property type="entry name" value="PUTATIVE (AFU_ORTHOLOGUE AFUA_1G12560)-RELATED"/>
    <property type="match status" value="1"/>
</dbReference>
<sequence length="252" mass="26415">MTFLNKALLVAVACALGARAHGYVDTLNVGGTTYSGYLPYNDPYMNPVPQRIERPIPGNGPITDLTSLDVQCNGSGGSGSSPAALVASVPAGGKIAFHWTTWPSSHVGPVITYLAKVPSGSQITSYKPTGSSSIWFKIDQAGYSNGEWAATDVLSAQNSTWTVTIPSSLAPGQYIVRHEIIALHSAGSYPGAQSYPDCFQIQVTGSGTKTPSSNYLVPFPGAYTASTPGIVFDVYNSFTSYPIPGPAVWNGN</sequence>
<dbReference type="GO" id="GO:0030245">
    <property type="term" value="P:cellulose catabolic process"/>
    <property type="evidence" value="ECO:0007669"/>
    <property type="project" value="UniProtKB-KW"/>
</dbReference>
<evidence type="ECO:0000256" key="4">
    <source>
        <dbReference type="ARBA" id="ARBA00023002"/>
    </source>
</evidence>
<keyword evidence="16" id="KW-1185">Reference proteome</keyword>
<dbReference type="InterPro" id="IPR049892">
    <property type="entry name" value="AA9"/>
</dbReference>
<dbReference type="InterPro" id="IPR005103">
    <property type="entry name" value="AA9_LPMO"/>
</dbReference>
<evidence type="ECO:0000256" key="8">
    <source>
        <dbReference type="ARBA" id="ARBA00023277"/>
    </source>
</evidence>